<dbReference type="Pfam" id="PF00550">
    <property type="entry name" value="PP-binding"/>
    <property type="match status" value="1"/>
</dbReference>
<dbReference type="Proteomes" id="UP001174932">
    <property type="component" value="Unassembled WGS sequence"/>
</dbReference>
<reference evidence="2" key="1">
    <citation type="journal article" date="2015" name="Int. J. Syst. Evol. Microbiol.">
        <title>Rhizobium alvei sp. nov., isolated from a freshwater river.</title>
        <authorList>
            <person name="Sheu S.Y."/>
            <person name="Huang H.W."/>
            <person name="Young C.C."/>
            <person name="Chen W.M."/>
        </authorList>
    </citation>
    <scope>NUCLEOTIDE SEQUENCE</scope>
    <source>
        <strain evidence="2">TNR-22</strain>
    </source>
</reference>
<organism evidence="2 3">
    <name type="scientific">Rhizobium alvei</name>
    <dbReference type="NCBI Taxonomy" id="1132659"/>
    <lineage>
        <taxon>Bacteria</taxon>
        <taxon>Pseudomonadati</taxon>
        <taxon>Pseudomonadota</taxon>
        <taxon>Alphaproteobacteria</taxon>
        <taxon>Hyphomicrobiales</taxon>
        <taxon>Rhizobiaceae</taxon>
        <taxon>Rhizobium/Agrobacterium group</taxon>
        <taxon>Rhizobium</taxon>
    </lineage>
</organism>
<accession>A0ABT8YJR2</accession>
<dbReference type="Gene3D" id="1.10.1200.10">
    <property type="entry name" value="ACP-like"/>
    <property type="match status" value="1"/>
</dbReference>
<dbReference type="InterPro" id="IPR036736">
    <property type="entry name" value="ACP-like_sf"/>
</dbReference>
<sequence length="81" mass="9038">MEKIIRDIVAKSGQLPVSIDDIRNDDNLFDLGLASFACVQIMIAIEDTLSIEFPDELLNRQTFQTIGAMVEQVTRLQDLAA</sequence>
<reference evidence="2" key="2">
    <citation type="submission" date="2023-07" db="EMBL/GenBank/DDBJ databases">
        <authorList>
            <person name="Shen H."/>
        </authorList>
    </citation>
    <scope>NUCLEOTIDE SEQUENCE</scope>
    <source>
        <strain evidence="2">TNR-22</strain>
    </source>
</reference>
<evidence type="ECO:0000313" key="2">
    <source>
        <dbReference type="EMBL" id="MDO6963578.1"/>
    </source>
</evidence>
<dbReference type="PROSITE" id="PS50075">
    <property type="entry name" value="CARRIER"/>
    <property type="match status" value="1"/>
</dbReference>
<dbReference type="InterPro" id="IPR009081">
    <property type="entry name" value="PP-bd_ACP"/>
</dbReference>
<name>A0ABT8YJR2_9HYPH</name>
<gene>
    <name evidence="2" type="ORF">Q4481_06395</name>
</gene>
<dbReference type="RefSeq" id="WP_304375480.1">
    <property type="nucleotide sequence ID" value="NZ_JAUOZU010000005.1"/>
</dbReference>
<proteinExistence type="predicted"/>
<evidence type="ECO:0000313" key="3">
    <source>
        <dbReference type="Proteomes" id="UP001174932"/>
    </source>
</evidence>
<dbReference type="EMBL" id="JAUOZU010000005">
    <property type="protein sequence ID" value="MDO6963578.1"/>
    <property type="molecule type" value="Genomic_DNA"/>
</dbReference>
<dbReference type="SUPFAM" id="SSF47336">
    <property type="entry name" value="ACP-like"/>
    <property type="match status" value="1"/>
</dbReference>
<dbReference type="NCBIfam" id="NF005480">
    <property type="entry name" value="PRK07081.1"/>
    <property type="match status" value="1"/>
</dbReference>
<protein>
    <submittedName>
        <fullName evidence="2">Acyl carrier protein</fullName>
    </submittedName>
</protein>
<comment type="caution">
    <text evidence="2">The sequence shown here is derived from an EMBL/GenBank/DDBJ whole genome shotgun (WGS) entry which is preliminary data.</text>
</comment>
<evidence type="ECO:0000259" key="1">
    <source>
        <dbReference type="PROSITE" id="PS50075"/>
    </source>
</evidence>
<keyword evidence="3" id="KW-1185">Reference proteome</keyword>
<feature type="domain" description="Carrier" evidence="1">
    <location>
        <begin position="1"/>
        <end position="77"/>
    </location>
</feature>